<dbReference type="GO" id="GO:0006355">
    <property type="term" value="P:regulation of DNA-templated transcription"/>
    <property type="evidence" value="ECO:0007669"/>
    <property type="project" value="InterPro"/>
</dbReference>
<evidence type="ECO:0000313" key="4">
    <source>
        <dbReference type="Proteomes" id="UP000241986"/>
    </source>
</evidence>
<keyword evidence="1" id="KW-0694">RNA-binding</keyword>
<proteinExistence type="predicted"/>
<comment type="caution">
    <text evidence="3">The sequence shown here is derived from an EMBL/GenBank/DDBJ whole genome shotgun (WGS) entry which is preliminary data.</text>
</comment>
<gene>
    <name evidence="3" type="ORF">DAA48_15695</name>
</gene>
<dbReference type="Gene3D" id="2.30.30.100">
    <property type="match status" value="2"/>
</dbReference>
<evidence type="ECO:0000256" key="1">
    <source>
        <dbReference type="ARBA" id="ARBA00022884"/>
    </source>
</evidence>
<name>A0A2T4MZQ5_AERVE</name>
<protein>
    <recommendedName>
        <fullName evidence="5">RNA-binding protein Hfq</fullName>
    </recommendedName>
</protein>
<keyword evidence="2" id="KW-0346">Stress response</keyword>
<dbReference type="PANTHER" id="PTHR34772:SF1">
    <property type="entry name" value="RNA-BINDING PROTEIN HFQ"/>
    <property type="match status" value="1"/>
</dbReference>
<dbReference type="SUPFAM" id="SSF50182">
    <property type="entry name" value="Sm-like ribonucleoproteins"/>
    <property type="match status" value="2"/>
</dbReference>
<dbReference type="Proteomes" id="UP000241986">
    <property type="component" value="Unassembled WGS sequence"/>
</dbReference>
<sequence>MSNSMKVSGLVKALIKSSVETNVFLVNGVRLSGCIEKADASTLILVRDGKKQAIYRHAIATIVPVGQFSKEAFDSAADCAEQSTGESLLSGLVKTGDNINAFMLNGIRLSGVLLCEDDEMLLMSVPEKDQFQSVMKRAIATLSALD</sequence>
<accession>A0A2T4MZQ5</accession>
<evidence type="ECO:0008006" key="5">
    <source>
        <dbReference type="Google" id="ProtNLM"/>
    </source>
</evidence>
<dbReference type="InterPro" id="IPR010920">
    <property type="entry name" value="LSM_dom_sf"/>
</dbReference>
<dbReference type="GO" id="GO:0045974">
    <property type="term" value="P:regulation of translation, ncRNA-mediated"/>
    <property type="evidence" value="ECO:0007669"/>
    <property type="project" value="TreeGrafter"/>
</dbReference>
<dbReference type="PANTHER" id="PTHR34772">
    <property type="entry name" value="RNA-BINDING PROTEIN HFQ"/>
    <property type="match status" value="1"/>
</dbReference>
<dbReference type="EMBL" id="PZKL01000037">
    <property type="protein sequence ID" value="PTH80006.1"/>
    <property type="molecule type" value="Genomic_DNA"/>
</dbReference>
<dbReference type="GO" id="GO:0003723">
    <property type="term" value="F:RNA binding"/>
    <property type="evidence" value="ECO:0007669"/>
    <property type="project" value="UniProtKB-KW"/>
</dbReference>
<dbReference type="AlphaFoldDB" id="A0A2T4MZQ5"/>
<dbReference type="InterPro" id="IPR005001">
    <property type="entry name" value="Hfq"/>
</dbReference>
<dbReference type="Pfam" id="PF17209">
    <property type="entry name" value="Hfq"/>
    <property type="match status" value="1"/>
</dbReference>
<dbReference type="GO" id="GO:0005829">
    <property type="term" value="C:cytosol"/>
    <property type="evidence" value="ECO:0007669"/>
    <property type="project" value="TreeGrafter"/>
</dbReference>
<reference evidence="3 4" key="1">
    <citation type="submission" date="2018-03" db="EMBL/GenBank/DDBJ databases">
        <title>Aeromonas veronii whole genome sequencing and analysis.</title>
        <authorList>
            <person name="Xie H."/>
            <person name="Liu T."/>
            <person name="Wang K."/>
        </authorList>
    </citation>
    <scope>NUCLEOTIDE SEQUENCE [LARGE SCALE GENOMIC DNA]</scope>
    <source>
        <strain evidence="3 4">XH.VA.1</strain>
    </source>
</reference>
<organism evidence="3 4">
    <name type="scientific">Aeromonas veronii</name>
    <dbReference type="NCBI Taxonomy" id="654"/>
    <lineage>
        <taxon>Bacteria</taxon>
        <taxon>Pseudomonadati</taxon>
        <taxon>Pseudomonadota</taxon>
        <taxon>Gammaproteobacteria</taxon>
        <taxon>Aeromonadales</taxon>
        <taxon>Aeromonadaceae</taxon>
        <taxon>Aeromonas</taxon>
    </lineage>
</organism>
<dbReference type="GO" id="GO:0043487">
    <property type="term" value="P:regulation of RNA stability"/>
    <property type="evidence" value="ECO:0007669"/>
    <property type="project" value="TreeGrafter"/>
</dbReference>
<evidence type="ECO:0000256" key="2">
    <source>
        <dbReference type="ARBA" id="ARBA00023016"/>
    </source>
</evidence>
<evidence type="ECO:0000313" key="3">
    <source>
        <dbReference type="EMBL" id="PTH80006.1"/>
    </source>
</evidence>
<dbReference type="RefSeq" id="WP_107683888.1">
    <property type="nucleotide sequence ID" value="NZ_PZKL01000037.1"/>
</dbReference>